<evidence type="ECO:0000313" key="8">
    <source>
        <dbReference type="EMBL" id="QQG65591.1"/>
    </source>
</evidence>
<dbReference type="SUPFAM" id="SSF48019">
    <property type="entry name" value="post-AAA+ oligomerization domain-like"/>
    <property type="match status" value="1"/>
</dbReference>
<name>A0A7T5VD44_9BACT</name>
<evidence type="ECO:0000256" key="4">
    <source>
        <dbReference type="ARBA" id="ARBA00022705"/>
    </source>
</evidence>
<keyword evidence="2" id="KW-0808">Transferase</keyword>
<dbReference type="Gene3D" id="1.20.272.10">
    <property type="match status" value="1"/>
</dbReference>
<dbReference type="RefSeq" id="WP_199264412.1">
    <property type="nucleotide sequence ID" value="NZ_CP054140.1"/>
</dbReference>
<dbReference type="PANTHER" id="PTHR34388:SF1">
    <property type="entry name" value="DNA POLYMERASE III SUBUNIT DELTA"/>
    <property type="match status" value="1"/>
</dbReference>
<sequence length="456" mass="51414">MPLYTHDKLSELLQQAAKQPSEVYLFFGERYLCLRTANQLAEVLLQKHGGTIHPIDGDREDSTTTCARLRSFSLLPGRQIYRVTDTRLFLSKNIAKSIWERFCKAHADDKPDQAQRALKALLKSGGLDPVHHESDLASLSATEWKKCFGFLHPGKDVQYINDYLDTLTDENSAPVPDSSQSGEILATTLKAGIPDSNFLILIAEEVDKRTKLFKMLKDEQTVIDITAKADSRIKAEKTQLEILHHLLRQTLAEDNKIMAPSLTDVLLERVGFHPVALVMELRKVMAYTGDRREITRDDLDLLVGRTRQEALFELTNALSGKNLPLLLTIATRLQENNIHPLAIVATLRNHTRSLLLSKALAEQPAIGFLPSMNAQTFQHVCLSRLKEKEFFKKEFGSRHPYASYMQFKTAYNFSTHVLITWLQLLLKAEMKLKGSPVAADTILHSLLTSMHAAYTG</sequence>
<dbReference type="Gene3D" id="3.40.50.300">
    <property type="entry name" value="P-loop containing nucleotide triphosphate hydrolases"/>
    <property type="match status" value="1"/>
</dbReference>
<keyword evidence="4" id="KW-0235">DNA replication</keyword>
<accession>A0A7T5VD44</accession>
<dbReference type="InterPro" id="IPR008921">
    <property type="entry name" value="DNA_pol3_clamp-load_cplx_C"/>
</dbReference>
<gene>
    <name evidence="8" type="ORF">HP555_06785</name>
</gene>
<protein>
    <recommendedName>
        <fullName evidence="1">DNA-directed DNA polymerase</fullName>
        <ecNumber evidence="1">2.7.7.7</ecNumber>
    </recommendedName>
</protein>
<evidence type="ECO:0000256" key="6">
    <source>
        <dbReference type="ARBA" id="ARBA00034754"/>
    </source>
</evidence>
<dbReference type="AlphaFoldDB" id="A0A7T5VD44"/>
<dbReference type="EMBL" id="CP054140">
    <property type="protein sequence ID" value="QQG65591.1"/>
    <property type="molecule type" value="Genomic_DNA"/>
</dbReference>
<dbReference type="GO" id="GO:0006261">
    <property type="term" value="P:DNA-templated DNA replication"/>
    <property type="evidence" value="ECO:0007669"/>
    <property type="project" value="TreeGrafter"/>
</dbReference>
<evidence type="ECO:0000256" key="2">
    <source>
        <dbReference type="ARBA" id="ARBA00022679"/>
    </source>
</evidence>
<comment type="catalytic activity">
    <reaction evidence="7">
        <text>DNA(n) + a 2'-deoxyribonucleoside 5'-triphosphate = DNA(n+1) + diphosphate</text>
        <dbReference type="Rhea" id="RHEA:22508"/>
        <dbReference type="Rhea" id="RHEA-COMP:17339"/>
        <dbReference type="Rhea" id="RHEA-COMP:17340"/>
        <dbReference type="ChEBI" id="CHEBI:33019"/>
        <dbReference type="ChEBI" id="CHEBI:61560"/>
        <dbReference type="ChEBI" id="CHEBI:173112"/>
        <dbReference type="EC" id="2.7.7.7"/>
    </reaction>
</comment>
<dbReference type="InterPro" id="IPR005790">
    <property type="entry name" value="DNA_polIII_delta"/>
</dbReference>
<organism evidence="8 9">
    <name type="scientific">Desulfobulbus oligotrophicus</name>
    <dbReference type="NCBI Taxonomy" id="1909699"/>
    <lineage>
        <taxon>Bacteria</taxon>
        <taxon>Pseudomonadati</taxon>
        <taxon>Thermodesulfobacteriota</taxon>
        <taxon>Desulfobulbia</taxon>
        <taxon>Desulfobulbales</taxon>
        <taxon>Desulfobulbaceae</taxon>
        <taxon>Desulfobulbus</taxon>
    </lineage>
</organism>
<dbReference type="GO" id="GO:0009360">
    <property type="term" value="C:DNA polymerase III complex"/>
    <property type="evidence" value="ECO:0007669"/>
    <property type="project" value="TreeGrafter"/>
</dbReference>
<dbReference type="Gene3D" id="1.10.8.60">
    <property type="match status" value="1"/>
</dbReference>
<comment type="similarity">
    <text evidence="6">Belongs to the DNA polymerase HolA subunit family.</text>
</comment>
<dbReference type="Proteomes" id="UP000596092">
    <property type="component" value="Chromosome"/>
</dbReference>
<proteinExistence type="inferred from homology"/>
<dbReference type="EC" id="2.7.7.7" evidence="1"/>
<dbReference type="InterPro" id="IPR027417">
    <property type="entry name" value="P-loop_NTPase"/>
</dbReference>
<evidence type="ECO:0000256" key="3">
    <source>
        <dbReference type="ARBA" id="ARBA00022695"/>
    </source>
</evidence>
<dbReference type="PANTHER" id="PTHR34388">
    <property type="entry name" value="DNA POLYMERASE III SUBUNIT DELTA"/>
    <property type="match status" value="1"/>
</dbReference>
<evidence type="ECO:0000256" key="1">
    <source>
        <dbReference type="ARBA" id="ARBA00012417"/>
    </source>
</evidence>
<dbReference type="KEGG" id="dog:HP555_06785"/>
<reference evidence="8 9" key="1">
    <citation type="submission" date="2020-05" db="EMBL/GenBank/DDBJ databases">
        <title>Complete genome of Desulfobulbus oligotrophicus.</title>
        <authorList>
            <person name="Podar M."/>
        </authorList>
    </citation>
    <scope>NUCLEOTIDE SEQUENCE [LARGE SCALE GENOMIC DNA]</scope>
    <source>
        <strain evidence="8 9">Prop6</strain>
    </source>
</reference>
<keyword evidence="9" id="KW-1185">Reference proteome</keyword>
<keyword evidence="5" id="KW-0239">DNA-directed DNA polymerase</keyword>
<dbReference type="GO" id="GO:0003887">
    <property type="term" value="F:DNA-directed DNA polymerase activity"/>
    <property type="evidence" value="ECO:0007669"/>
    <property type="project" value="UniProtKB-KW"/>
</dbReference>
<dbReference type="GO" id="GO:0003677">
    <property type="term" value="F:DNA binding"/>
    <property type="evidence" value="ECO:0007669"/>
    <property type="project" value="InterPro"/>
</dbReference>
<dbReference type="NCBIfam" id="TIGR01128">
    <property type="entry name" value="holA"/>
    <property type="match status" value="1"/>
</dbReference>
<evidence type="ECO:0000313" key="9">
    <source>
        <dbReference type="Proteomes" id="UP000596092"/>
    </source>
</evidence>
<keyword evidence="3" id="KW-0548">Nucleotidyltransferase</keyword>
<evidence type="ECO:0000256" key="7">
    <source>
        <dbReference type="ARBA" id="ARBA00049244"/>
    </source>
</evidence>
<evidence type="ECO:0000256" key="5">
    <source>
        <dbReference type="ARBA" id="ARBA00022932"/>
    </source>
</evidence>